<proteinExistence type="predicted"/>
<protein>
    <recommendedName>
        <fullName evidence="1">PBP domain-containing protein</fullName>
    </recommendedName>
</protein>
<evidence type="ECO:0000313" key="2">
    <source>
        <dbReference type="EMBL" id="KAF8867922.1"/>
    </source>
</evidence>
<sequence length="328" mass="36182">MSLTLTASQGASAFPSKTLLVEDALPTVTSSNFASPQAVYDGGYVPSTVQGIRLRIANGAAGQTGLVKAWADSFIRYMVEKGHEPFQVPWYLSESTESLSLLSKGEVDFALTYVPAVEAQLIHVGDASERVYAFRDQFVLVGPKSNPAGLKDDDDIFLMINKIVCHGHADAANPPKDHPPTRFFSRSDRSATNIKESLLFLTIGQLPWALNNPSTWYLRHQCFPREALKIAASQSFYTLIDRGTWLDAAEDVTSALKAFSIGGEDPKYDPTDFLLNPAHLLCGSRLRPENESICKEFMKWVMADEGGQRVIDTFEKNGRVLYTRPPST</sequence>
<dbReference type="SUPFAM" id="SSF53850">
    <property type="entry name" value="Periplasmic binding protein-like II"/>
    <property type="match status" value="1"/>
</dbReference>
<dbReference type="AlphaFoldDB" id="A0A9P5N7G5"/>
<dbReference type="Gene3D" id="3.40.190.10">
    <property type="entry name" value="Periplasmic binding protein-like II"/>
    <property type="match status" value="2"/>
</dbReference>
<dbReference type="PANTHER" id="PTHR37945">
    <property type="entry name" value="EXTRACELLULAR TUNGSTATE BINDING PROTEIN"/>
    <property type="match status" value="1"/>
</dbReference>
<keyword evidence="3" id="KW-1185">Reference proteome</keyword>
<name>A0A9P5N7G5_GYMJU</name>
<accession>A0A9P5N7G5</accession>
<dbReference type="EMBL" id="JADNYJ010000875">
    <property type="protein sequence ID" value="KAF8867922.1"/>
    <property type="molecule type" value="Genomic_DNA"/>
</dbReference>
<dbReference type="OrthoDB" id="10260248at2759"/>
<organism evidence="2 3">
    <name type="scientific">Gymnopilus junonius</name>
    <name type="common">Spectacular rustgill mushroom</name>
    <name type="synonym">Gymnopilus spectabilis subsp. junonius</name>
    <dbReference type="NCBI Taxonomy" id="109634"/>
    <lineage>
        <taxon>Eukaryota</taxon>
        <taxon>Fungi</taxon>
        <taxon>Dikarya</taxon>
        <taxon>Basidiomycota</taxon>
        <taxon>Agaricomycotina</taxon>
        <taxon>Agaricomycetes</taxon>
        <taxon>Agaricomycetidae</taxon>
        <taxon>Agaricales</taxon>
        <taxon>Agaricineae</taxon>
        <taxon>Hymenogastraceae</taxon>
        <taxon>Gymnopilus</taxon>
    </lineage>
</organism>
<evidence type="ECO:0000313" key="3">
    <source>
        <dbReference type="Proteomes" id="UP000724874"/>
    </source>
</evidence>
<dbReference type="Pfam" id="PF12849">
    <property type="entry name" value="PBP_like_2"/>
    <property type="match status" value="1"/>
</dbReference>
<dbReference type="Proteomes" id="UP000724874">
    <property type="component" value="Unassembled WGS sequence"/>
</dbReference>
<reference evidence="2" key="1">
    <citation type="submission" date="2020-11" db="EMBL/GenBank/DDBJ databases">
        <authorList>
            <consortium name="DOE Joint Genome Institute"/>
            <person name="Ahrendt S."/>
            <person name="Riley R."/>
            <person name="Andreopoulos W."/>
            <person name="LaButti K."/>
            <person name="Pangilinan J."/>
            <person name="Ruiz-duenas F.J."/>
            <person name="Barrasa J.M."/>
            <person name="Sanchez-Garcia M."/>
            <person name="Camarero S."/>
            <person name="Miyauchi S."/>
            <person name="Serrano A."/>
            <person name="Linde D."/>
            <person name="Babiker R."/>
            <person name="Drula E."/>
            <person name="Ayuso-Fernandez I."/>
            <person name="Pacheco R."/>
            <person name="Padilla G."/>
            <person name="Ferreira P."/>
            <person name="Barriuso J."/>
            <person name="Kellner H."/>
            <person name="Castanera R."/>
            <person name="Alfaro M."/>
            <person name="Ramirez L."/>
            <person name="Pisabarro A.G."/>
            <person name="Kuo A."/>
            <person name="Tritt A."/>
            <person name="Lipzen A."/>
            <person name="He G."/>
            <person name="Yan M."/>
            <person name="Ng V."/>
            <person name="Cullen D."/>
            <person name="Martin F."/>
            <person name="Rosso M.-N."/>
            <person name="Henrissat B."/>
            <person name="Hibbett D."/>
            <person name="Martinez A.T."/>
            <person name="Grigoriev I.V."/>
        </authorList>
    </citation>
    <scope>NUCLEOTIDE SEQUENCE</scope>
    <source>
        <strain evidence="2">AH 44721</strain>
    </source>
</reference>
<dbReference type="InterPro" id="IPR052738">
    <property type="entry name" value="ABC-Tungstate_binding"/>
</dbReference>
<dbReference type="PANTHER" id="PTHR37945:SF1">
    <property type="entry name" value="EXTRACELLULAR TUNGSTATE BINDING PROTEIN"/>
    <property type="match status" value="1"/>
</dbReference>
<dbReference type="InterPro" id="IPR024370">
    <property type="entry name" value="PBP_domain"/>
</dbReference>
<feature type="domain" description="PBP" evidence="1">
    <location>
        <begin position="53"/>
        <end position="305"/>
    </location>
</feature>
<gene>
    <name evidence="2" type="ORF">CPB84DRAFT_1741376</name>
</gene>
<evidence type="ECO:0000259" key="1">
    <source>
        <dbReference type="Pfam" id="PF12849"/>
    </source>
</evidence>
<comment type="caution">
    <text evidence="2">The sequence shown here is derived from an EMBL/GenBank/DDBJ whole genome shotgun (WGS) entry which is preliminary data.</text>
</comment>